<dbReference type="EMBL" id="CDOK01000156">
    <property type="protein sequence ID" value="CEN52055.1"/>
    <property type="molecule type" value="Genomic_DNA"/>
</dbReference>
<proteinExistence type="predicted"/>
<dbReference type="AlphaFoldDB" id="A0A0B7IJG6"/>
<organism evidence="1 2">
    <name type="scientific">Capnocytophaga canimorsus</name>
    <dbReference type="NCBI Taxonomy" id="28188"/>
    <lineage>
        <taxon>Bacteria</taxon>
        <taxon>Pseudomonadati</taxon>
        <taxon>Bacteroidota</taxon>
        <taxon>Flavobacteriia</taxon>
        <taxon>Flavobacteriales</taxon>
        <taxon>Flavobacteriaceae</taxon>
        <taxon>Capnocytophaga</taxon>
    </lineage>
</organism>
<dbReference type="Proteomes" id="UP000039370">
    <property type="component" value="Unassembled WGS sequence"/>
</dbReference>
<evidence type="ECO:0000313" key="1">
    <source>
        <dbReference type="EMBL" id="CEN52055.1"/>
    </source>
</evidence>
<protein>
    <submittedName>
        <fullName evidence="1">Uncharacterized protein</fullName>
    </submittedName>
</protein>
<name>A0A0B7IJG6_9FLAO</name>
<evidence type="ECO:0000313" key="2">
    <source>
        <dbReference type="Proteomes" id="UP000039370"/>
    </source>
</evidence>
<gene>
    <name evidence="1" type="ORF">CCAN11_2390011</name>
</gene>
<reference evidence="2" key="1">
    <citation type="submission" date="2015-01" db="EMBL/GenBank/DDBJ databases">
        <authorList>
            <person name="MANFREDI Pablo"/>
        </authorList>
    </citation>
    <scope>NUCLEOTIDE SEQUENCE [LARGE SCALE GENOMIC DNA]</scope>
    <source>
        <strain evidence="2">Cc11</strain>
    </source>
</reference>
<accession>A0A0B7IJG6</accession>
<sequence>MKVCLKKGSQSRHFQKGFEFSAKIRFYTILNLKIAENKNLRLRSN</sequence>